<dbReference type="STRING" id="1260918.AWC06_04750"/>
<dbReference type="AlphaFoldDB" id="A0A1X1V763"/>
<sequence length="61" mass="6480">MTNLTRTGNYSGTASALLVQQTAAPRNSRLTDPRRLAVDAGWRGPADLVNPGSVGVVKHYT</sequence>
<evidence type="ECO:0000313" key="1">
    <source>
        <dbReference type="EMBL" id="ORV64869.1"/>
    </source>
</evidence>
<name>A0A1X1V763_9MYCO</name>
<protein>
    <submittedName>
        <fullName evidence="1">Uncharacterized protein</fullName>
    </submittedName>
</protein>
<keyword evidence="2" id="KW-1185">Reference proteome</keyword>
<gene>
    <name evidence="1" type="ORF">AWC06_04750</name>
</gene>
<proteinExistence type="predicted"/>
<dbReference type="EMBL" id="LQOW01000002">
    <property type="protein sequence ID" value="ORV64869.1"/>
    <property type="molecule type" value="Genomic_DNA"/>
</dbReference>
<reference evidence="1 2" key="1">
    <citation type="submission" date="2016-01" db="EMBL/GenBank/DDBJ databases">
        <title>The new phylogeny of the genus Mycobacterium.</title>
        <authorList>
            <person name="Tarcisio F."/>
            <person name="Conor M."/>
            <person name="Antonella G."/>
            <person name="Elisabetta G."/>
            <person name="Giulia F.S."/>
            <person name="Sara T."/>
            <person name="Anna F."/>
            <person name="Clotilde B."/>
            <person name="Roberto B."/>
            <person name="Veronica D.S."/>
            <person name="Fabio R."/>
            <person name="Monica P."/>
            <person name="Olivier J."/>
            <person name="Enrico T."/>
            <person name="Nicola S."/>
        </authorList>
    </citation>
    <scope>NUCLEOTIDE SEQUENCE [LARGE SCALE GENOMIC DNA]</scope>
    <source>
        <strain evidence="1 2">DSM 45731</strain>
    </source>
</reference>
<evidence type="ECO:0000313" key="2">
    <source>
        <dbReference type="Proteomes" id="UP000194000"/>
    </source>
</evidence>
<organism evidence="1 2">
    <name type="scientific">Mycobacterium fragae</name>
    <dbReference type="NCBI Taxonomy" id="1260918"/>
    <lineage>
        <taxon>Bacteria</taxon>
        <taxon>Bacillati</taxon>
        <taxon>Actinomycetota</taxon>
        <taxon>Actinomycetes</taxon>
        <taxon>Mycobacteriales</taxon>
        <taxon>Mycobacteriaceae</taxon>
        <taxon>Mycobacterium</taxon>
    </lineage>
</organism>
<dbReference type="Proteomes" id="UP000194000">
    <property type="component" value="Unassembled WGS sequence"/>
</dbReference>
<comment type="caution">
    <text evidence="1">The sequence shown here is derived from an EMBL/GenBank/DDBJ whole genome shotgun (WGS) entry which is preliminary data.</text>
</comment>
<accession>A0A1X1V763</accession>